<reference evidence="3" key="1">
    <citation type="submission" date="2020-05" db="EMBL/GenBank/DDBJ databases">
        <title>Mycena genomes resolve the evolution of fungal bioluminescence.</title>
        <authorList>
            <person name="Tsai I.J."/>
        </authorList>
    </citation>
    <scope>NUCLEOTIDE SEQUENCE</scope>
    <source>
        <strain evidence="3">160909Yilan</strain>
    </source>
</reference>
<dbReference type="EMBL" id="JACAZH010000009">
    <property type="protein sequence ID" value="KAF7358605.1"/>
    <property type="molecule type" value="Genomic_DNA"/>
</dbReference>
<name>A0A8H6YCL2_9AGAR</name>
<dbReference type="OrthoDB" id="3039023at2759"/>
<proteinExistence type="predicted"/>
<sequence>MSRQGSRSKRRTPDSTYDELIEASSKRRKILDESTLEAERPIALPSARLPDPDEAAFVQGLLQGLIPITMHGGTGGKGGDAAILGSGGRGGVGQGPRLIENFLGSVTIHYTDMAGQVHRSNPGIGRIVEGLTNIRDGVVEVGGQTRDQVKEFFRWLRSFFSVNSHIPRGVSYHLFCVIDPAGDPIPIPVDRCRDYLTLHDFICINMRQRAGCRYIEDEAYELVGGDGRFIRPEEFTETVTVGTVLEISILQRQIHEMTQNTVCPCCHGTRATLLEDGWFKCFNTTCAKKFQTGEKLRDSGPAAYFSFSTFLLALNEEAQQESFRLVHIEMHPPSVSSCPALHASSLRAVVILPSETPSIQKETLLPSEIRVVQ</sequence>
<feature type="compositionally biased region" description="Basic residues" evidence="1">
    <location>
        <begin position="1"/>
        <end position="10"/>
    </location>
</feature>
<accession>A0A8H6YCL2</accession>
<dbReference type="Proteomes" id="UP000623467">
    <property type="component" value="Unassembled WGS sequence"/>
</dbReference>
<dbReference type="InterPro" id="IPR054464">
    <property type="entry name" value="ULD_fung"/>
</dbReference>
<dbReference type="AlphaFoldDB" id="A0A8H6YCL2"/>
<organism evidence="3 4">
    <name type="scientific">Mycena sanguinolenta</name>
    <dbReference type="NCBI Taxonomy" id="230812"/>
    <lineage>
        <taxon>Eukaryota</taxon>
        <taxon>Fungi</taxon>
        <taxon>Dikarya</taxon>
        <taxon>Basidiomycota</taxon>
        <taxon>Agaricomycotina</taxon>
        <taxon>Agaricomycetes</taxon>
        <taxon>Agaricomycetidae</taxon>
        <taxon>Agaricales</taxon>
        <taxon>Marasmiineae</taxon>
        <taxon>Mycenaceae</taxon>
        <taxon>Mycena</taxon>
    </lineage>
</organism>
<feature type="domain" description="Ubiquitin-like" evidence="2">
    <location>
        <begin position="177"/>
        <end position="252"/>
    </location>
</feature>
<comment type="caution">
    <text evidence="3">The sequence shown here is derived from an EMBL/GenBank/DDBJ whole genome shotgun (WGS) entry which is preliminary data.</text>
</comment>
<evidence type="ECO:0000313" key="3">
    <source>
        <dbReference type="EMBL" id="KAF7358605.1"/>
    </source>
</evidence>
<evidence type="ECO:0000259" key="2">
    <source>
        <dbReference type="Pfam" id="PF22893"/>
    </source>
</evidence>
<dbReference type="Pfam" id="PF22893">
    <property type="entry name" value="ULD_2"/>
    <property type="match status" value="1"/>
</dbReference>
<keyword evidence="4" id="KW-1185">Reference proteome</keyword>
<gene>
    <name evidence="3" type="ORF">MSAN_01199100</name>
</gene>
<evidence type="ECO:0000256" key="1">
    <source>
        <dbReference type="SAM" id="MobiDB-lite"/>
    </source>
</evidence>
<evidence type="ECO:0000313" key="4">
    <source>
        <dbReference type="Proteomes" id="UP000623467"/>
    </source>
</evidence>
<feature type="region of interest" description="Disordered" evidence="1">
    <location>
        <begin position="1"/>
        <end position="21"/>
    </location>
</feature>
<protein>
    <recommendedName>
        <fullName evidence="2">Ubiquitin-like domain-containing protein</fullName>
    </recommendedName>
</protein>